<sequence>MRWLPRALVLLAARANDPPARGRRGPRRASRTRAALDNLARPTSTSAPAVHPIADPTGLLTNKVTLWRRLAAYYGRDAASALAPATYDLSDPSDVELLRADHAPGRAYVVKNGTVHGKAGLAFGENLDWVLGAKARGFEVAQVFERDATRVRGRAFSVRAFVRLACDGAGGVVAGLHRELKCLYGGDAAAAATTNRGSPDLPLRLADLCADLDIDDLGGADPAAVAGAIGAVLGRVVAAAAPGLCAGGGPAARLLGADLLLAGSPKVVEFNAGPRLTPADRGDFELKRRVVRDFFAAADPAKRRGDPGALFARVFPP</sequence>
<feature type="region of interest" description="Disordered" evidence="1">
    <location>
        <begin position="15"/>
        <end position="34"/>
    </location>
</feature>
<gene>
    <name evidence="2" type="ORF">AURANDRAFT_66317</name>
</gene>
<organism evidence="3">
    <name type="scientific">Aureococcus anophagefferens</name>
    <name type="common">Harmful bloom alga</name>
    <dbReference type="NCBI Taxonomy" id="44056"/>
    <lineage>
        <taxon>Eukaryota</taxon>
        <taxon>Sar</taxon>
        <taxon>Stramenopiles</taxon>
        <taxon>Ochrophyta</taxon>
        <taxon>Pelagophyceae</taxon>
        <taxon>Pelagomonadales</taxon>
        <taxon>Pelagomonadaceae</taxon>
        <taxon>Aureococcus</taxon>
    </lineage>
</organism>
<dbReference type="GeneID" id="20225742"/>
<reference evidence="2 3" key="1">
    <citation type="journal article" date="2011" name="Proc. Natl. Acad. Sci. U.S.A.">
        <title>Niche of harmful alga Aureococcus anophagefferens revealed through ecogenomics.</title>
        <authorList>
            <person name="Gobler C.J."/>
            <person name="Berry D.L."/>
            <person name="Dyhrman S.T."/>
            <person name="Wilhelm S.W."/>
            <person name="Salamov A."/>
            <person name="Lobanov A.V."/>
            <person name="Zhang Y."/>
            <person name="Collier J.L."/>
            <person name="Wurch L.L."/>
            <person name="Kustka A.B."/>
            <person name="Dill B.D."/>
            <person name="Shah M."/>
            <person name="VerBerkmoes N.C."/>
            <person name="Kuo A."/>
            <person name="Terry A."/>
            <person name="Pangilinan J."/>
            <person name="Lindquist E.A."/>
            <person name="Lucas S."/>
            <person name="Paulsen I.T."/>
            <person name="Hattenrath-Lehmann T.K."/>
            <person name="Talmage S.C."/>
            <person name="Walker E.A."/>
            <person name="Koch F."/>
            <person name="Burson A.M."/>
            <person name="Marcoval M.A."/>
            <person name="Tang Y.Z."/>
            <person name="Lecleir G.R."/>
            <person name="Coyne K.J."/>
            <person name="Berg G.M."/>
            <person name="Bertrand E.M."/>
            <person name="Saito M.A."/>
            <person name="Gladyshev V.N."/>
            <person name="Grigoriev I.V."/>
        </authorList>
    </citation>
    <scope>NUCLEOTIDE SEQUENCE [LARGE SCALE GENOMIC DNA]</scope>
    <source>
        <strain evidence="3">CCMP 1984</strain>
    </source>
</reference>
<dbReference type="KEGG" id="aaf:AURANDRAFT_66317"/>
<keyword evidence="3" id="KW-1185">Reference proteome</keyword>
<evidence type="ECO:0000256" key="1">
    <source>
        <dbReference type="SAM" id="MobiDB-lite"/>
    </source>
</evidence>
<dbReference type="EMBL" id="GL833140">
    <property type="protein sequence ID" value="EGB05615.1"/>
    <property type="molecule type" value="Genomic_DNA"/>
</dbReference>
<evidence type="ECO:0000313" key="2">
    <source>
        <dbReference type="EMBL" id="EGB05615.1"/>
    </source>
</evidence>
<dbReference type="Proteomes" id="UP000002729">
    <property type="component" value="Unassembled WGS sequence"/>
</dbReference>
<evidence type="ECO:0000313" key="3">
    <source>
        <dbReference type="Proteomes" id="UP000002729"/>
    </source>
</evidence>
<accession>F0YGX2</accession>
<dbReference type="RefSeq" id="XP_009039746.1">
    <property type="nucleotide sequence ID" value="XM_009041498.1"/>
</dbReference>
<proteinExistence type="predicted"/>
<protein>
    <submittedName>
        <fullName evidence="2">Uncharacterized protein</fullName>
    </submittedName>
</protein>
<dbReference type="AlphaFoldDB" id="F0YGX2"/>
<feature type="compositionally biased region" description="Basic residues" evidence="1">
    <location>
        <begin position="21"/>
        <end position="31"/>
    </location>
</feature>
<name>F0YGX2_AURAN</name>
<dbReference type="InParanoid" id="F0YGX2"/>